<dbReference type="Proteomes" id="UP000000763">
    <property type="component" value="Chromosome 1"/>
</dbReference>
<protein>
    <submittedName>
        <fullName evidence="2">Os01g0694600 protein</fullName>
    </submittedName>
</protein>
<dbReference type="EMBL" id="AP008207">
    <property type="protein sequence ID" value="BAF05868.1"/>
    <property type="molecule type" value="Genomic_DNA"/>
</dbReference>
<dbReference type="AlphaFoldDB" id="Q0JK60"/>
<evidence type="ECO:0000313" key="2">
    <source>
        <dbReference type="EMBL" id="BAF05868.1"/>
    </source>
</evidence>
<feature type="region of interest" description="Disordered" evidence="1">
    <location>
        <begin position="1"/>
        <end position="22"/>
    </location>
</feature>
<dbReference type="KEGG" id="dosa:Os01g0694600"/>
<name>Q0JK60_ORYSJ</name>
<gene>
    <name evidence="2" type="ordered locus">Os01g0694600</name>
</gene>
<evidence type="ECO:0000256" key="1">
    <source>
        <dbReference type="SAM" id="MobiDB-lite"/>
    </source>
</evidence>
<reference evidence="3" key="2">
    <citation type="journal article" date="2008" name="Nucleic Acids Res.">
        <title>The rice annotation project database (RAP-DB): 2008 update.</title>
        <authorList>
            <consortium name="The rice annotation project (RAP)"/>
        </authorList>
    </citation>
    <scope>GENOME REANNOTATION</scope>
    <source>
        <strain evidence="3">cv. Nipponbare</strain>
    </source>
</reference>
<sequence>MELVVARSHGAKKRRGASQLGGGCRVARGNEARLRIIFRCVALLVCYRD</sequence>
<evidence type="ECO:0000313" key="3">
    <source>
        <dbReference type="Proteomes" id="UP000000763"/>
    </source>
</evidence>
<proteinExistence type="predicted"/>
<accession>Q0JK60</accession>
<organism evidence="2 3">
    <name type="scientific">Oryza sativa subsp. japonica</name>
    <name type="common">Rice</name>
    <dbReference type="NCBI Taxonomy" id="39947"/>
    <lineage>
        <taxon>Eukaryota</taxon>
        <taxon>Viridiplantae</taxon>
        <taxon>Streptophyta</taxon>
        <taxon>Embryophyta</taxon>
        <taxon>Tracheophyta</taxon>
        <taxon>Spermatophyta</taxon>
        <taxon>Magnoliopsida</taxon>
        <taxon>Liliopsida</taxon>
        <taxon>Poales</taxon>
        <taxon>Poaceae</taxon>
        <taxon>BOP clade</taxon>
        <taxon>Oryzoideae</taxon>
        <taxon>Oryzeae</taxon>
        <taxon>Oryzinae</taxon>
        <taxon>Oryza</taxon>
        <taxon>Oryza sativa</taxon>
    </lineage>
</organism>
<reference evidence="2 3" key="1">
    <citation type="journal article" date="2005" name="Nature">
        <title>The map-based sequence of the rice genome.</title>
        <authorList>
            <consortium name="International rice genome sequencing project (IRGSP)"/>
            <person name="Matsumoto T."/>
            <person name="Wu J."/>
            <person name="Kanamori H."/>
            <person name="Katayose Y."/>
            <person name="Fujisawa M."/>
            <person name="Namiki N."/>
            <person name="Mizuno H."/>
            <person name="Yamamoto K."/>
            <person name="Antonio B.A."/>
            <person name="Baba T."/>
            <person name="Sakata K."/>
            <person name="Nagamura Y."/>
            <person name="Aoki H."/>
            <person name="Arikawa K."/>
            <person name="Arita K."/>
            <person name="Bito T."/>
            <person name="Chiden Y."/>
            <person name="Fujitsuka N."/>
            <person name="Fukunaka R."/>
            <person name="Hamada M."/>
            <person name="Harada C."/>
            <person name="Hayashi A."/>
            <person name="Hijishita S."/>
            <person name="Honda M."/>
            <person name="Hosokawa S."/>
            <person name="Ichikawa Y."/>
            <person name="Idonuma A."/>
            <person name="Iijima M."/>
            <person name="Ikeda M."/>
            <person name="Ikeno M."/>
            <person name="Ito K."/>
            <person name="Ito S."/>
            <person name="Ito T."/>
            <person name="Ito Y."/>
            <person name="Ito Y."/>
            <person name="Iwabuchi A."/>
            <person name="Kamiya K."/>
            <person name="Karasawa W."/>
            <person name="Kurita K."/>
            <person name="Katagiri S."/>
            <person name="Kikuta A."/>
            <person name="Kobayashi H."/>
            <person name="Kobayashi N."/>
            <person name="Machita K."/>
            <person name="Maehara T."/>
            <person name="Masukawa M."/>
            <person name="Mizubayashi T."/>
            <person name="Mukai Y."/>
            <person name="Nagasaki H."/>
            <person name="Nagata Y."/>
            <person name="Naito S."/>
            <person name="Nakashima M."/>
            <person name="Nakama Y."/>
            <person name="Nakamichi Y."/>
            <person name="Nakamura M."/>
            <person name="Meguro A."/>
            <person name="Negishi M."/>
            <person name="Ohta I."/>
            <person name="Ohta T."/>
            <person name="Okamoto M."/>
            <person name="Ono N."/>
            <person name="Saji S."/>
            <person name="Sakaguchi M."/>
            <person name="Sakai K."/>
            <person name="Shibata M."/>
            <person name="Shimokawa T."/>
            <person name="Song J."/>
            <person name="Takazaki Y."/>
            <person name="Terasawa K."/>
            <person name="Tsugane M."/>
            <person name="Tsuji K."/>
            <person name="Ueda S."/>
            <person name="Waki K."/>
            <person name="Yamagata H."/>
            <person name="Yamamoto M."/>
            <person name="Yamamoto S."/>
            <person name="Yamane H."/>
            <person name="Yoshiki S."/>
            <person name="Yoshihara R."/>
            <person name="Yukawa K."/>
            <person name="Zhong H."/>
            <person name="Yano M."/>
            <person name="Yuan Q."/>
            <person name="Ouyang S."/>
            <person name="Liu J."/>
            <person name="Jones K.M."/>
            <person name="Gansberger K."/>
            <person name="Moffat K."/>
            <person name="Hill J."/>
            <person name="Bera J."/>
            <person name="Fadrosh D."/>
            <person name="Jin S."/>
            <person name="Johri S."/>
            <person name="Kim M."/>
            <person name="Overton L."/>
            <person name="Reardon M."/>
            <person name="Tsitrin T."/>
            <person name="Vuong H."/>
            <person name="Weaver B."/>
            <person name="Ciecko A."/>
            <person name="Tallon L."/>
            <person name="Jackson J."/>
            <person name="Pai G."/>
            <person name="Aken S.V."/>
            <person name="Utterback T."/>
            <person name="Reidmuller S."/>
            <person name="Feldblyum T."/>
            <person name="Hsiao J."/>
            <person name="Zismann V."/>
            <person name="Iobst S."/>
            <person name="de Vazeille A.R."/>
            <person name="Buell C.R."/>
            <person name="Ying K."/>
            <person name="Li Y."/>
            <person name="Lu T."/>
            <person name="Huang Y."/>
            <person name="Zhao Q."/>
            <person name="Feng Q."/>
            <person name="Zhang L."/>
            <person name="Zhu J."/>
            <person name="Weng Q."/>
            <person name="Mu J."/>
            <person name="Lu Y."/>
            <person name="Fan D."/>
            <person name="Liu Y."/>
            <person name="Guan J."/>
            <person name="Zhang Y."/>
            <person name="Yu S."/>
            <person name="Liu X."/>
            <person name="Zhang Y."/>
            <person name="Hong G."/>
            <person name="Han B."/>
            <person name="Choisne N."/>
            <person name="Demange N."/>
            <person name="Orjeda G."/>
            <person name="Samain S."/>
            <person name="Cattolico L."/>
            <person name="Pelletier E."/>
            <person name="Couloux A."/>
            <person name="Segurens B."/>
            <person name="Wincker P."/>
            <person name="D'Hont A."/>
            <person name="Scarpelli C."/>
            <person name="Weissenbach J."/>
            <person name="Salanoubat M."/>
            <person name="Quetier F."/>
            <person name="Yu Y."/>
            <person name="Kim H.R."/>
            <person name="Rambo T."/>
            <person name="Currie J."/>
            <person name="Collura K."/>
            <person name="Luo M."/>
            <person name="Yang T."/>
            <person name="Ammiraju J.S.S."/>
            <person name="Engler F."/>
            <person name="Soderlund C."/>
            <person name="Wing R.A."/>
            <person name="Palmer L.E."/>
            <person name="de la Bastide M."/>
            <person name="Spiegel L."/>
            <person name="Nascimento L."/>
            <person name="Zutavern T."/>
            <person name="O'Shaughnessy A."/>
            <person name="Dike S."/>
            <person name="Dedhia N."/>
            <person name="Preston R."/>
            <person name="Balija V."/>
            <person name="McCombie W.R."/>
            <person name="Chow T."/>
            <person name="Chen H."/>
            <person name="Chung M."/>
            <person name="Chen C."/>
            <person name="Shaw J."/>
            <person name="Wu H."/>
            <person name="Hsiao K."/>
            <person name="Chao Y."/>
            <person name="Chu M."/>
            <person name="Cheng C."/>
            <person name="Hour A."/>
            <person name="Lee P."/>
            <person name="Lin S."/>
            <person name="Lin Y."/>
            <person name="Liou J."/>
            <person name="Liu S."/>
            <person name="Hsing Y."/>
            <person name="Raghuvanshi S."/>
            <person name="Mohanty A."/>
            <person name="Bharti A.K."/>
            <person name="Gaur A."/>
            <person name="Gupta V."/>
            <person name="Kumar D."/>
            <person name="Ravi V."/>
            <person name="Vij S."/>
            <person name="Kapur A."/>
            <person name="Khurana P."/>
            <person name="Khurana P."/>
            <person name="Khurana J.P."/>
            <person name="Tyagi A.K."/>
            <person name="Gaikwad K."/>
            <person name="Singh A."/>
            <person name="Dalal V."/>
            <person name="Srivastava S."/>
            <person name="Dixit A."/>
            <person name="Pal A.K."/>
            <person name="Ghazi I.A."/>
            <person name="Yadav M."/>
            <person name="Pandit A."/>
            <person name="Bhargava A."/>
            <person name="Sureshbabu K."/>
            <person name="Batra K."/>
            <person name="Sharma T.R."/>
            <person name="Mohapatra T."/>
            <person name="Singh N.K."/>
            <person name="Messing J."/>
            <person name="Nelson A.B."/>
            <person name="Fuks G."/>
            <person name="Kavchok S."/>
            <person name="Keizer G."/>
            <person name="Linton E."/>
            <person name="Llaca V."/>
            <person name="Song R."/>
            <person name="Tanyolac B."/>
            <person name="Young S."/>
            <person name="Ho-Il K."/>
            <person name="Hahn J.H."/>
            <person name="Sangsakoo G."/>
            <person name="Vanavichit A."/>
            <person name="de Mattos Luiz.A.T."/>
            <person name="Zimmer P.D."/>
            <person name="Malone G."/>
            <person name="Dellagostin O."/>
            <person name="de Oliveira A.C."/>
            <person name="Bevan M."/>
            <person name="Bancroft I."/>
            <person name="Minx P."/>
            <person name="Cordum H."/>
            <person name="Wilson R."/>
            <person name="Cheng Z."/>
            <person name="Jin W."/>
            <person name="Jiang J."/>
            <person name="Leong S.A."/>
            <person name="Iwama H."/>
            <person name="Gojobori T."/>
            <person name="Itoh T."/>
            <person name="Niimura Y."/>
            <person name="Fujii Y."/>
            <person name="Habara T."/>
            <person name="Sakai H."/>
            <person name="Sato Y."/>
            <person name="Wilson G."/>
            <person name="Kumar K."/>
            <person name="McCouch S."/>
            <person name="Juretic N."/>
            <person name="Hoen D."/>
            <person name="Wright S."/>
            <person name="Bruskiewich R."/>
            <person name="Bureau T."/>
            <person name="Miyao A."/>
            <person name="Hirochika H."/>
            <person name="Nishikawa T."/>
            <person name="Kadowaki K."/>
            <person name="Sugiura M."/>
            <person name="Burr B."/>
            <person name="Sasaki T."/>
        </authorList>
    </citation>
    <scope>NUCLEOTIDE SEQUENCE [LARGE SCALE GENOMIC DNA]</scope>
    <source>
        <strain evidence="3">cv. Nipponbare</strain>
    </source>
</reference>